<evidence type="ECO:0000259" key="11">
    <source>
        <dbReference type="PROSITE" id="PS51192"/>
    </source>
</evidence>
<dbReference type="InterPro" id="IPR055565">
    <property type="entry name" value="DUF7141"/>
</dbReference>
<keyword evidence="7" id="KW-0862">Zinc</keyword>
<dbReference type="PANTHER" id="PTHR45623:SF17">
    <property type="entry name" value="CHROMODOMAIN-HELICASE-DNA-BINDING PROTEIN 3-RELATED"/>
    <property type="match status" value="1"/>
</dbReference>
<keyword evidence="3" id="KW-0479">Metal-binding</keyword>
<evidence type="ECO:0000256" key="8">
    <source>
        <dbReference type="ARBA" id="ARBA00022840"/>
    </source>
</evidence>
<feature type="compositionally biased region" description="Basic and acidic residues" evidence="10">
    <location>
        <begin position="346"/>
        <end position="355"/>
    </location>
</feature>
<evidence type="ECO:0000256" key="2">
    <source>
        <dbReference type="ARBA" id="ARBA00011353"/>
    </source>
</evidence>
<sequence length="1639" mass="185180">MSSKEQIPDSDASEEDSDAGRFHTPDPGDNKEPSPQQSTLSHRFRESPQKTSDDRKRDKNSDDSIAVMVPAPARPWEYQPYRGDTTVDAVLELKVMDDREWYTIDYEDGKRELVPLEKLLSLPNGTNALDIFEIGEEVEDSQEDDHLSVERGMSSSAGKRNRTATERAGFVSSLVIPVDFGSDEDASEDDAIVKKRRLEKGRISNLTNRSSRQGSRQSSRLSSRPQSRANGNDESSESDLDETSRGTHATRDGRVGTRSSGRTTRSLTANPILKLNTRSSRVIDGYESDELNGDLPDESEGSDIVYQKRNRKMKVANFGRARSDSKGKRGRPRRIIEDESSPSPERATRRSGRDRVVKNMREHDMEEEIYADDVAVNNAPKVISIREIFQPPPKESRFRVLHNKDCDVCGGTGNSSNKGPSPLIYCQGCSTSIHKVCLGYRSGREHMVTKIGHENFVMQCRRCIGIASKKDLLAPRLDVCQGCREKGAACAAFSPKKTAKQEEKLREENDGNDPITEVPETLVNNSENVFFRCTGCRRAYHFNHLPALSKPSKAPDNVSELQQKRFEEYSRTWQCKECQEVPAKVDTLVAWRLADRDAYVTGQTVEEFSEDKKEYLIKWQEMSHFKCTWMPGAWVWGVTPVVMRNAFFRRAEGINLLPKWTKEEAIPEEYLRMEIIFDVSYAKGFSPKSESADKAAINFVDEVLVKFQGLGYDDAVWEEPPEPEDEDRWSDFVAAYNEYVVGQYFKNLPAAIIKERVEDFRSLNFAKKVELKKQPSALTGGEMMPYQLEGLNWLLYNFHQKKNVILADEMGLGKTIQIISLFASLVKGNPKCWPFLVVTPNSTCPNWRREIKKWAPSLRVVTFYGGKKARDMAMKYELYPNGCTDLRAHVVVTSYEGPTDDSSKSFFRKVKWAGMIVDEGQRLKNDANQLYVALKALKIPYQVLLTGTPLQNNKRELFNLLQFLDKSMNAAELDEKYEELTKENLPELHELIRPFFLRRTKLQVLKFLPPMAQVILPVTMSLVQKKLYKSILAKNPELIRSIFGQSKTALRPAERGNLNNILMQLRKCLCHPFVYSTAIEERTVGEAALHRNLVDASSKFQLLEIMLPKLRQRGHRVLMFSQFLDQLDLVEDFLNGLGLPFQRLDGQIGALEKQKRIDQFNAPDSPLFAFLLSTRAGGVGINLATADTVIIMDPDFNPHQDIQALSRAHRIGQKNKVLVFQLMTKDSAEEKIVQIGRKKMALDQALIESMGAEDDAGVDLESILKHGAEALFNDDDRNDIHYDSASVDKLLDRTKVENNNSDDEKSAESQFSFARVWANDRGTLDEDLGDDSEPAVPNFSVWDKILKQREADAAAEAARNMQTFGRGKRARQTVDYQKNVDLDDEMPDSSPRKISSKQRPDDSASDVDFEAARESDGDDDSEGVGEVDPRELQPRQERSRASITTPPKDYAHYSPNASPNFKRALQEKSFQPLPPIQHGSDPRYAKLGSTRFHSTGGPRTNENGSGLQYRTETVPGYRDGPGRPSRDAAPVYSTPYPVLDERRAPSYPPILPPARKAKPGPVPAVMGPEVCKSCGVAHVNFSEKCPHFLTTVQIRVILDSLRESKQPKAQIEAAREVLRRELFTKLNAKEQKPRTRLPF</sequence>
<evidence type="ECO:0000313" key="13">
    <source>
        <dbReference type="EMBL" id="PMD27401.1"/>
    </source>
</evidence>
<dbReference type="CDD" id="cd17919">
    <property type="entry name" value="DEXHc_Snf"/>
    <property type="match status" value="1"/>
</dbReference>
<dbReference type="InterPro" id="IPR000330">
    <property type="entry name" value="SNF2_N"/>
</dbReference>
<evidence type="ECO:0000259" key="12">
    <source>
        <dbReference type="PROSITE" id="PS51194"/>
    </source>
</evidence>
<dbReference type="GO" id="GO:0016887">
    <property type="term" value="F:ATP hydrolysis activity"/>
    <property type="evidence" value="ECO:0007669"/>
    <property type="project" value="TreeGrafter"/>
</dbReference>
<feature type="compositionally biased region" description="Basic and acidic residues" evidence="10">
    <location>
        <begin position="43"/>
        <end position="62"/>
    </location>
</feature>
<dbReference type="Pfam" id="PF18585">
    <property type="entry name" value="zf-CCCH_6"/>
    <property type="match status" value="1"/>
</dbReference>
<feature type="compositionally biased region" description="Acidic residues" evidence="10">
    <location>
        <begin position="1416"/>
        <end position="1425"/>
    </location>
</feature>
<dbReference type="InterPro" id="IPR014001">
    <property type="entry name" value="Helicase_ATP-bd"/>
</dbReference>
<dbReference type="InterPro" id="IPR049730">
    <property type="entry name" value="SNF2/RAD54-like_C"/>
</dbReference>
<keyword evidence="5" id="KW-0863">Zinc-finger</keyword>
<name>A0A2J6QMB5_9HELO</name>
<keyword evidence="9" id="KW-0539">Nucleus</keyword>
<dbReference type="PANTHER" id="PTHR45623">
    <property type="entry name" value="CHROMODOMAIN-HELICASE-DNA-BINDING PROTEIN 3-RELATED-RELATED"/>
    <property type="match status" value="1"/>
</dbReference>
<dbReference type="PROSITE" id="PS51194">
    <property type="entry name" value="HELICASE_CTER"/>
    <property type="match status" value="1"/>
</dbReference>
<dbReference type="Pfam" id="PF23615">
    <property type="entry name" value="Chromo_MIT1"/>
    <property type="match status" value="1"/>
</dbReference>
<dbReference type="Pfam" id="PF00271">
    <property type="entry name" value="Helicase_C"/>
    <property type="match status" value="1"/>
</dbReference>
<dbReference type="PROSITE" id="PS51192">
    <property type="entry name" value="HELICASE_ATP_BIND_1"/>
    <property type="match status" value="1"/>
</dbReference>
<dbReference type="Pfam" id="PF23614">
    <property type="entry name" value="DUF7141"/>
    <property type="match status" value="1"/>
</dbReference>
<evidence type="ECO:0008006" key="15">
    <source>
        <dbReference type="Google" id="ProtNLM"/>
    </source>
</evidence>
<organism evidence="13 14">
    <name type="scientific">Hyaloscypha hepaticicola</name>
    <dbReference type="NCBI Taxonomy" id="2082293"/>
    <lineage>
        <taxon>Eukaryota</taxon>
        <taxon>Fungi</taxon>
        <taxon>Dikarya</taxon>
        <taxon>Ascomycota</taxon>
        <taxon>Pezizomycotina</taxon>
        <taxon>Leotiomycetes</taxon>
        <taxon>Helotiales</taxon>
        <taxon>Hyaloscyphaceae</taxon>
        <taxon>Hyaloscypha</taxon>
    </lineage>
</organism>
<keyword evidence="14" id="KW-1185">Reference proteome</keyword>
<evidence type="ECO:0000256" key="5">
    <source>
        <dbReference type="ARBA" id="ARBA00022771"/>
    </source>
</evidence>
<feature type="domain" description="Helicase C-terminal" evidence="12">
    <location>
        <begin position="1102"/>
        <end position="1254"/>
    </location>
</feature>
<dbReference type="GO" id="GO:0042393">
    <property type="term" value="F:histone binding"/>
    <property type="evidence" value="ECO:0007669"/>
    <property type="project" value="TreeGrafter"/>
</dbReference>
<dbReference type="SMART" id="SM00490">
    <property type="entry name" value="HELICc"/>
    <property type="match status" value="1"/>
</dbReference>
<accession>A0A2J6QMB5</accession>
<feature type="region of interest" description="Disordered" evidence="10">
    <location>
        <begin position="203"/>
        <end position="272"/>
    </location>
</feature>
<dbReference type="GO" id="GO:0140658">
    <property type="term" value="F:ATP-dependent chromatin remodeler activity"/>
    <property type="evidence" value="ECO:0007669"/>
    <property type="project" value="TreeGrafter"/>
</dbReference>
<dbReference type="InterPro" id="IPR041684">
    <property type="entry name" value="Znf-PHD-like"/>
</dbReference>
<reference evidence="13 14" key="1">
    <citation type="submission" date="2016-05" db="EMBL/GenBank/DDBJ databases">
        <title>A degradative enzymes factory behind the ericoid mycorrhizal symbiosis.</title>
        <authorList>
            <consortium name="DOE Joint Genome Institute"/>
            <person name="Martino E."/>
            <person name="Morin E."/>
            <person name="Grelet G."/>
            <person name="Kuo A."/>
            <person name="Kohler A."/>
            <person name="Daghino S."/>
            <person name="Barry K."/>
            <person name="Choi C."/>
            <person name="Cichocki N."/>
            <person name="Clum A."/>
            <person name="Copeland A."/>
            <person name="Hainaut M."/>
            <person name="Haridas S."/>
            <person name="Labutti K."/>
            <person name="Lindquist E."/>
            <person name="Lipzen A."/>
            <person name="Khouja H.-R."/>
            <person name="Murat C."/>
            <person name="Ohm R."/>
            <person name="Olson A."/>
            <person name="Spatafora J."/>
            <person name="Veneault-Fourrey C."/>
            <person name="Henrissat B."/>
            <person name="Grigoriev I."/>
            <person name="Martin F."/>
            <person name="Perotto S."/>
        </authorList>
    </citation>
    <scope>NUCLEOTIDE SEQUENCE [LARGE SCALE GENOMIC DNA]</scope>
    <source>
        <strain evidence="13 14">UAMH 7357</strain>
    </source>
</reference>
<dbReference type="CDD" id="cd18793">
    <property type="entry name" value="SF2_C_SNF"/>
    <property type="match status" value="1"/>
</dbReference>
<dbReference type="Gene3D" id="3.40.50.300">
    <property type="entry name" value="P-loop containing nucleotide triphosphate hydrolases"/>
    <property type="match status" value="1"/>
</dbReference>
<dbReference type="STRING" id="1745343.A0A2J6QMB5"/>
<dbReference type="SUPFAM" id="SSF52540">
    <property type="entry name" value="P-loop containing nucleoside triphosphate hydrolases"/>
    <property type="match status" value="2"/>
</dbReference>
<feature type="compositionally biased region" description="Basic and acidic residues" evidence="10">
    <location>
        <begin position="18"/>
        <end position="32"/>
    </location>
</feature>
<dbReference type="SMART" id="SM00249">
    <property type="entry name" value="PHD"/>
    <property type="match status" value="2"/>
</dbReference>
<dbReference type="InterPro" id="IPR027417">
    <property type="entry name" value="P-loop_NTPase"/>
</dbReference>
<dbReference type="SUPFAM" id="SSF54160">
    <property type="entry name" value="Chromo domain-like"/>
    <property type="match status" value="1"/>
</dbReference>
<feature type="region of interest" description="Disordered" evidence="10">
    <location>
        <begin position="1"/>
        <end position="80"/>
    </location>
</feature>
<dbReference type="Proteomes" id="UP000235672">
    <property type="component" value="Unassembled WGS sequence"/>
</dbReference>
<dbReference type="SMART" id="SM00487">
    <property type="entry name" value="DEXDc"/>
    <property type="match status" value="1"/>
</dbReference>
<feature type="region of interest" description="Disordered" evidence="10">
    <location>
        <begin position="1360"/>
        <end position="1459"/>
    </location>
</feature>
<dbReference type="GO" id="GO:0003682">
    <property type="term" value="F:chromatin binding"/>
    <property type="evidence" value="ECO:0007669"/>
    <property type="project" value="TreeGrafter"/>
</dbReference>
<dbReference type="Pfam" id="PF15446">
    <property type="entry name" value="zf-PHD-like"/>
    <property type="match status" value="1"/>
</dbReference>
<keyword evidence="6" id="KW-0378">Hydrolase</keyword>
<feature type="compositionally biased region" description="Polar residues" evidence="10">
    <location>
        <begin position="1491"/>
        <end position="1511"/>
    </location>
</feature>
<gene>
    <name evidence="13" type="ORF">NA56DRAFT_641101</name>
</gene>
<dbReference type="InterPro" id="IPR038718">
    <property type="entry name" value="SNF2-like_sf"/>
</dbReference>
<comment type="subcellular location">
    <subcellularLocation>
        <location evidence="1">Nucleus</location>
    </subcellularLocation>
</comment>
<feature type="compositionally biased region" description="Low complexity" evidence="10">
    <location>
        <begin position="256"/>
        <end position="268"/>
    </location>
</feature>
<dbReference type="InterPro" id="IPR011011">
    <property type="entry name" value="Znf_FYVE_PHD"/>
</dbReference>
<feature type="compositionally biased region" description="Acidic residues" evidence="10">
    <location>
        <begin position="288"/>
        <end position="301"/>
    </location>
</feature>
<comment type="subunit">
    <text evidence="2">Component of the NuA4 histone acetyltransferase complex.</text>
</comment>
<evidence type="ECO:0000256" key="9">
    <source>
        <dbReference type="ARBA" id="ARBA00023242"/>
    </source>
</evidence>
<dbReference type="InterPro" id="IPR040934">
    <property type="entry name" value="Znf-CCCH_6"/>
</dbReference>
<evidence type="ECO:0000313" key="14">
    <source>
        <dbReference type="Proteomes" id="UP000235672"/>
    </source>
</evidence>
<dbReference type="Gene3D" id="3.40.50.10810">
    <property type="entry name" value="Tandem AAA-ATPase domain"/>
    <property type="match status" value="1"/>
</dbReference>
<dbReference type="GO" id="GO:0005524">
    <property type="term" value="F:ATP binding"/>
    <property type="evidence" value="ECO:0007669"/>
    <property type="project" value="UniProtKB-KW"/>
</dbReference>
<dbReference type="GO" id="GO:0003677">
    <property type="term" value="F:DNA binding"/>
    <property type="evidence" value="ECO:0007669"/>
    <property type="project" value="TreeGrafter"/>
</dbReference>
<evidence type="ECO:0000256" key="10">
    <source>
        <dbReference type="SAM" id="MobiDB-lite"/>
    </source>
</evidence>
<dbReference type="InterPro" id="IPR016197">
    <property type="entry name" value="Chromo-like_dom_sf"/>
</dbReference>
<dbReference type="GO" id="GO:0000785">
    <property type="term" value="C:chromatin"/>
    <property type="evidence" value="ECO:0007669"/>
    <property type="project" value="TreeGrafter"/>
</dbReference>
<dbReference type="GO" id="GO:0008270">
    <property type="term" value="F:zinc ion binding"/>
    <property type="evidence" value="ECO:0007669"/>
    <property type="project" value="UniProtKB-KW"/>
</dbReference>
<evidence type="ECO:0000256" key="7">
    <source>
        <dbReference type="ARBA" id="ARBA00022833"/>
    </source>
</evidence>
<dbReference type="GO" id="GO:0005634">
    <property type="term" value="C:nucleus"/>
    <property type="evidence" value="ECO:0007669"/>
    <property type="project" value="UniProtKB-SubCell"/>
</dbReference>
<dbReference type="Gene3D" id="2.40.50.40">
    <property type="match status" value="1"/>
</dbReference>
<evidence type="ECO:0000256" key="1">
    <source>
        <dbReference type="ARBA" id="ARBA00004123"/>
    </source>
</evidence>
<feature type="region of interest" description="Disordered" evidence="10">
    <location>
        <begin position="288"/>
        <end position="355"/>
    </location>
</feature>
<dbReference type="Pfam" id="PF00176">
    <property type="entry name" value="SNF2-rel_dom"/>
    <property type="match status" value="1"/>
</dbReference>
<evidence type="ECO:0000256" key="4">
    <source>
        <dbReference type="ARBA" id="ARBA00022741"/>
    </source>
</evidence>
<dbReference type="InterPro" id="IPR056616">
    <property type="entry name" value="Chromo_MIT1"/>
</dbReference>
<protein>
    <recommendedName>
        <fullName evidence="15">Chromatin remodeling factor mit1</fullName>
    </recommendedName>
</protein>
<keyword evidence="4" id="KW-0547">Nucleotide-binding</keyword>
<proteinExistence type="predicted"/>
<feature type="domain" description="Helicase ATP-binding" evidence="11">
    <location>
        <begin position="795"/>
        <end position="967"/>
    </location>
</feature>
<dbReference type="InterPro" id="IPR001650">
    <property type="entry name" value="Helicase_C-like"/>
</dbReference>
<feature type="region of interest" description="Disordered" evidence="10">
    <location>
        <begin position="139"/>
        <end position="165"/>
    </location>
</feature>
<feature type="compositionally biased region" description="Low complexity" evidence="10">
    <location>
        <begin position="209"/>
        <end position="228"/>
    </location>
</feature>
<dbReference type="EMBL" id="KZ613466">
    <property type="protein sequence ID" value="PMD27401.1"/>
    <property type="molecule type" value="Genomic_DNA"/>
</dbReference>
<dbReference type="OrthoDB" id="5857104at2759"/>
<feature type="region of interest" description="Disordered" evidence="10">
    <location>
        <begin position="1472"/>
        <end position="1533"/>
    </location>
</feature>
<feature type="compositionally biased region" description="Basic and acidic residues" evidence="10">
    <location>
        <begin position="242"/>
        <end position="255"/>
    </location>
</feature>
<dbReference type="InterPro" id="IPR001965">
    <property type="entry name" value="Znf_PHD"/>
</dbReference>
<keyword evidence="8" id="KW-0067">ATP-binding</keyword>
<feature type="compositionally biased region" description="Basic and acidic residues" evidence="10">
    <location>
        <begin position="1427"/>
        <end position="1440"/>
    </location>
</feature>
<evidence type="ECO:0000256" key="6">
    <source>
        <dbReference type="ARBA" id="ARBA00022801"/>
    </source>
</evidence>
<dbReference type="SUPFAM" id="SSF57903">
    <property type="entry name" value="FYVE/PHD zinc finger"/>
    <property type="match status" value="1"/>
</dbReference>
<evidence type="ECO:0000256" key="3">
    <source>
        <dbReference type="ARBA" id="ARBA00022723"/>
    </source>
</evidence>